<gene>
    <name evidence="2" type="ORF">HPP92_014199</name>
</gene>
<dbReference type="OrthoDB" id="1109724at2759"/>
<reference evidence="2 3" key="1">
    <citation type="journal article" date="2020" name="Nat. Food">
        <title>A phased Vanilla planifolia genome enables genetic improvement of flavour and production.</title>
        <authorList>
            <person name="Hasing T."/>
            <person name="Tang H."/>
            <person name="Brym M."/>
            <person name="Khazi F."/>
            <person name="Huang T."/>
            <person name="Chambers A.H."/>
        </authorList>
    </citation>
    <scope>NUCLEOTIDE SEQUENCE [LARGE SCALE GENOMIC DNA]</scope>
    <source>
        <tissue evidence="2">Leaf</tissue>
    </source>
</reference>
<accession>A0A835QTY8</accession>
<feature type="region of interest" description="Disordered" evidence="1">
    <location>
        <begin position="1"/>
        <end position="20"/>
    </location>
</feature>
<comment type="caution">
    <text evidence="2">The sequence shown here is derived from an EMBL/GenBank/DDBJ whole genome shotgun (WGS) entry which is preliminary data.</text>
</comment>
<feature type="compositionally biased region" description="Low complexity" evidence="1">
    <location>
        <begin position="62"/>
        <end position="75"/>
    </location>
</feature>
<evidence type="ECO:0000256" key="1">
    <source>
        <dbReference type="SAM" id="MobiDB-lite"/>
    </source>
</evidence>
<protein>
    <submittedName>
        <fullName evidence="2">Uncharacterized protein</fullName>
    </submittedName>
</protein>
<evidence type="ECO:0000313" key="3">
    <source>
        <dbReference type="Proteomes" id="UP000639772"/>
    </source>
</evidence>
<dbReference type="PANTHER" id="PTHR34683:SF2">
    <property type="entry name" value="EXPRESSED PROTEIN"/>
    <property type="match status" value="1"/>
</dbReference>
<dbReference type="AlphaFoldDB" id="A0A835QTY8"/>
<sequence>MSTESGSSDPGKNNSSLTRWDNSLEMKKAGILAATSVAAAAVSTSSLSSGYDDEHRNVVPLSMIGSSSSSVKKAGTGSGGDGESGKFEPRFDGLRFIETLVTAHR</sequence>
<organism evidence="2 3">
    <name type="scientific">Vanilla planifolia</name>
    <name type="common">Vanilla</name>
    <dbReference type="NCBI Taxonomy" id="51239"/>
    <lineage>
        <taxon>Eukaryota</taxon>
        <taxon>Viridiplantae</taxon>
        <taxon>Streptophyta</taxon>
        <taxon>Embryophyta</taxon>
        <taxon>Tracheophyta</taxon>
        <taxon>Spermatophyta</taxon>
        <taxon>Magnoliopsida</taxon>
        <taxon>Liliopsida</taxon>
        <taxon>Asparagales</taxon>
        <taxon>Orchidaceae</taxon>
        <taxon>Vanilloideae</taxon>
        <taxon>Vanilleae</taxon>
        <taxon>Vanilla</taxon>
    </lineage>
</organism>
<feature type="region of interest" description="Disordered" evidence="1">
    <location>
        <begin position="62"/>
        <end position="88"/>
    </location>
</feature>
<dbReference type="EMBL" id="JADCNM010000007">
    <property type="protein sequence ID" value="KAG0474513.1"/>
    <property type="molecule type" value="Genomic_DNA"/>
</dbReference>
<name>A0A835QTY8_VANPL</name>
<proteinExistence type="predicted"/>
<dbReference type="Proteomes" id="UP000639772">
    <property type="component" value="Chromosome 7"/>
</dbReference>
<evidence type="ECO:0000313" key="2">
    <source>
        <dbReference type="EMBL" id="KAG0474513.1"/>
    </source>
</evidence>
<dbReference type="PANTHER" id="PTHR34683">
    <property type="entry name" value="EXPRESSED PROTEIN-RELATED"/>
    <property type="match status" value="1"/>
</dbReference>